<sequence>MRLTQPPRWSSPSRPREPGSGTLPRHPQTNSPGLDKLDRRRGRLPQALASRCDSRNPLAGRACRDPAGRSPGLCRGIRRPTHRVSTSSTDDVGASSRRSRVDATHATPALVEPVETPGAGLRDSAAASTDQLTRFRPAQLPRGKRPADRVTGSRQARPPTWEPPPGARESMRLTQPPRWSSLSRPRGPVSGTLPRHPQTGAPGLGRSTDDVVRPEDIR</sequence>
<proteinExistence type="predicted"/>
<evidence type="ECO:0000313" key="3">
    <source>
        <dbReference type="Proteomes" id="UP000092582"/>
    </source>
</evidence>
<feature type="compositionally biased region" description="Basic and acidic residues" evidence="1">
    <location>
        <begin position="207"/>
        <end position="218"/>
    </location>
</feature>
<evidence type="ECO:0000313" key="2">
    <source>
        <dbReference type="EMBL" id="ANP71975.1"/>
    </source>
</evidence>
<evidence type="ECO:0000256" key="1">
    <source>
        <dbReference type="SAM" id="MobiDB-lite"/>
    </source>
</evidence>
<reference evidence="2 3" key="1">
    <citation type="submission" date="2016-06" db="EMBL/GenBank/DDBJ databases">
        <title>Genome sequencing of Cryobacterium arcticum PAMC 27867.</title>
        <authorList>
            <person name="Lee J."/>
            <person name="Kim O.-S."/>
        </authorList>
    </citation>
    <scope>NUCLEOTIDE SEQUENCE [LARGE SCALE GENOMIC DNA]</scope>
    <source>
        <strain evidence="2 3">PAMC 27867</strain>
    </source>
</reference>
<dbReference type="EMBL" id="CP016282">
    <property type="protein sequence ID" value="ANP71975.1"/>
    <property type="molecule type" value="Genomic_DNA"/>
</dbReference>
<name>A0A1B1BH77_9MICO</name>
<accession>A0A1B1BH77</accession>
<dbReference type="AlphaFoldDB" id="A0A1B1BH77"/>
<gene>
    <name evidence="2" type="ORF">PA27867_1008</name>
</gene>
<dbReference type="KEGG" id="cart:PA27867_1008"/>
<organism evidence="2 3">
    <name type="scientific">Cryobacterium arcticum</name>
    <dbReference type="NCBI Taxonomy" id="670052"/>
    <lineage>
        <taxon>Bacteria</taxon>
        <taxon>Bacillati</taxon>
        <taxon>Actinomycetota</taxon>
        <taxon>Actinomycetes</taxon>
        <taxon>Micrococcales</taxon>
        <taxon>Microbacteriaceae</taxon>
        <taxon>Cryobacterium</taxon>
    </lineage>
</organism>
<keyword evidence="3" id="KW-1185">Reference proteome</keyword>
<feature type="region of interest" description="Disordered" evidence="1">
    <location>
        <begin position="1"/>
        <end position="218"/>
    </location>
</feature>
<feature type="compositionally biased region" description="Low complexity" evidence="1">
    <location>
        <begin position="1"/>
        <end position="13"/>
    </location>
</feature>
<protein>
    <submittedName>
        <fullName evidence="2">Uncharacterized protein</fullName>
    </submittedName>
</protein>
<dbReference type="Proteomes" id="UP000092582">
    <property type="component" value="Chromosome 1"/>
</dbReference>